<reference key="2">
    <citation type="submission" date="2011-02" db="EMBL/GenBank/DDBJ databases">
        <title>Genome sequence of Microbacterium testaceum StLB037.</title>
        <authorList>
            <person name="Morohoshi T."/>
            <person name="Wang W.Z."/>
            <person name="Someya N."/>
            <person name="Ikeda T."/>
        </authorList>
    </citation>
    <scope>NUCLEOTIDE SEQUENCE</scope>
    <source>
        <strain>StLB037</strain>
    </source>
</reference>
<feature type="transmembrane region" description="Helical" evidence="1">
    <location>
        <begin position="6"/>
        <end position="27"/>
    </location>
</feature>
<protein>
    <submittedName>
        <fullName evidence="2">Uncharacterized protein</fullName>
    </submittedName>
</protein>
<evidence type="ECO:0000313" key="3">
    <source>
        <dbReference type="Proteomes" id="UP000008975"/>
    </source>
</evidence>
<gene>
    <name evidence="2" type="ordered locus">MTES_1541</name>
</gene>
<organism evidence="2 3">
    <name type="scientific">Microbacterium testaceum (strain StLB037)</name>
    <dbReference type="NCBI Taxonomy" id="979556"/>
    <lineage>
        <taxon>Bacteria</taxon>
        <taxon>Bacillati</taxon>
        <taxon>Actinomycetota</taxon>
        <taxon>Actinomycetes</taxon>
        <taxon>Micrococcales</taxon>
        <taxon>Microbacteriaceae</taxon>
        <taxon>Microbacterium</taxon>
    </lineage>
</organism>
<keyword evidence="1" id="KW-0812">Transmembrane</keyword>
<reference evidence="2 3" key="1">
    <citation type="journal article" date="2011" name="J. Bacteriol.">
        <title>Genome sequence of Microbacterium testaceum StLB037, an N-acylhomoserine lactone-degrading bacterium isolated from potato leaves.</title>
        <authorList>
            <person name="Morohoshi T."/>
            <person name="Wang W.-Z."/>
            <person name="Someya N."/>
            <person name="Ikeda T."/>
        </authorList>
    </citation>
    <scope>NUCLEOTIDE SEQUENCE [LARGE SCALE GENOMIC DNA]</scope>
    <source>
        <strain evidence="2 3">StLB037</strain>
    </source>
</reference>
<dbReference type="EMBL" id="AP012052">
    <property type="protein sequence ID" value="BAJ74505.1"/>
    <property type="molecule type" value="Genomic_DNA"/>
</dbReference>
<evidence type="ECO:0000313" key="2">
    <source>
        <dbReference type="EMBL" id="BAJ74505.1"/>
    </source>
</evidence>
<dbReference type="Proteomes" id="UP000008975">
    <property type="component" value="Chromosome"/>
</dbReference>
<dbReference type="RefSeq" id="WP_013584630.1">
    <property type="nucleotide sequence ID" value="NC_015125.1"/>
</dbReference>
<dbReference type="AlphaFoldDB" id="E8N969"/>
<dbReference type="KEGG" id="mts:MTES_1541"/>
<dbReference type="STRING" id="979556.MTES_1541"/>
<keyword evidence="1" id="KW-0472">Membrane</keyword>
<name>E8N969_MICTS</name>
<proteinExistence type="predicted"/>
<accession>E8N969</accession>
<sequence>MDIELLDFAFGVVTTLALGLLTVFQFVGDHRRRRFEDTQIALDIQASLTTREIVELLAKPTLSASDRDFLTYVHGVALDRQNAMTAFNDLKPQVRDAVLASIKRVYAVVQSDEGARTRQEAADATFHTNVVDRTKFTWGDDPEKLGKWDVLALAGARWLREHPEITTRAAFDEAFGDMVRPVIEPHAAGGPFNPRLLLQQVVHPGQKEGERKKGERWLTSHGDDGVIRLDGETLRTGWRLGFGSTSGGAAHLAMIDHFRTVLGYDIRPVD</sequence>
<evidence type="ECO:0000256" key="1">
    <source>
        <dbReference type="SAM" id="Phobius"/>
    </source>
</evidence>
<dbReference type="HOGENOM" id="CLU_1029794_0_0_11"/>
<keyword evidence="1" id="KW-1133">Transmembrane helix</keyword>